<dbReference type="PANTHER" id="PTHR30273:SF2">
    <property type="entry name" value="PROTEIN FECR"/>
    <property type="match status" value="1"/>
</dbReference>
<evidence type="ECO:0000313" key="4">
    <source>
        <dbReference type="Proteomes" id="UP001168380"/>
    </source>
</evidence>
<sequence>MTHEGADKKPIADTAADWFARRRGARLSASEERAFEQWLAASQEHTLAYAQCELAWELSAAVPEPALSRSLTASASPAKSRYRALSPWRMGGAVAASALLVSALLLSRSPDLSDHYQTEIGEQRVVHLEDGSSVMLNTNSALQVRYSRTERHLQLTRGEAFFTVAKNLDRPFVVEVSGSEVRALGTAFNIEKGVTDIEVAVTRGLVEVAAPARFWQPEISTRLEPGQGVHWRADDQQALKPQAVNLERVTAWQASKLYFEGERLADALAEYNRYTRRQFVLVDDDLADERISGVFNLGDDEALTFALEKSLGARVVATENRVLILADH</sequence>
<reference evidence="3" key="1">
    <citation type="submission" date="2023-07" db="EMBL/GenBank/DDBJ databases">
        <title>Gilvimarinus algae sp. nov., isolated from the surface of Kelp.</title>
        <authorList>
            <person name="Sun Y.Y."/>
            <person name="Gong Y."/>
            <person name="Du Z.J."/>
        </authorList>
    </citation>
    <scope>NUCLEOTIDE SEQUENCE</scope>
    <source>
        <strain evidence="3">SDUM040014</strain>
    </source>
</reference>
<evidence type="ECO:0000259" key="2">
    <source>
        <dbReference type="Pfam" id="PF16220"/>
    </source>
</evidence>
<dbReference type="InterPro" id="IPR006860">
    <property type="entry name" value="FecR"/>
</dbReference>
<dbReference type="PANTHER" id="PTHR30273">
    <property type="entry name" value="PERIPLASMIC SIGNAL SENSOR AND SIGMA FACTOR ACTIVATOR FECR-RELATED"/>
    <property type="match status" value="1"/>
</dbReference>
<evidence type="ECO:0000259" key="1">
    <source>
        <dbReference type="Pfam" id="PF04773"/>
    </source>
</evidence>
<dbReference type="Pfam" id="PF16220">
    <property type="entry name" value="DUF4880"/>
    <property type="match status" value="1"/>
</dbReference>
<dbReference type="PIRSF" id="PIRSF018266">
    <property type="entry name" value="FecR"/>
    <property type="match status" value="1"/>
</dbReference>
<name>A0ABT8TIP4_9GAMM</name>
<dbReference type="RefSeq" id="WP_302712357.1">
    <property type="nucleotide sequence ID" value="NZ_JAULRT010000052.1"/>
</dbReference>
<dbReference type="Gene3D" id="2.60.120.1440">
    <property type="match status" value="1"/>
</dbReference>
<proteinExistence type="predicted"/>
<feature type="domain" description="FecR protein" evidence="1">
    <location>
        <begin position="114"/>
        <end position="207"/>
    </location>
</feature>
<dbReference type="Proteomes" id="UP001168380">
    <property type="component" value="Unassembled WGS sequence"/>
</dbReference>
<evidence type="ECO:0000313" key="3">
    <source>
        <dbReference type="EMBL" id="MDO3382197.1"/>
    </source>
</evidence>
<accession>A0ABT8TIP4</accession>
<gene>
    <name evidence="3" type="ORF">QWI16_08415</name>
</gene>
<dbReference type="InterPro" id="IPR012373">
    <property type="entry name" value="Ferrdict_sens_TM"/>
</dbReference>
<comment type="caution">
    <text evidence="3">The sequence shown here is derived from an EMBL/GenBank/DDBJ whole genome shotgun (WGS) entry which is preliminary data.</text>
</comment>
<dbReference type="EMBL" id="JAULRT010000052">
    <property type="protein sequence ID" value="MDO3382197.1"/>
    <property type="molecule type" value="Genomic_DNA"/>
</dbReference>
<dbReference type="InterPro" id="IPR032623">
    <property type="entry name" value="FecR_N"/>
</dbReference>
<keyword evidence="4" id="KW-1185">Reference proteome</keyword>
<organism evidence="3 4">
    <name type="scientific">Gilvimarinus algae</name>
    <dbReference type="NCBI Taxonomy" id="3058037"/>
    <lineage>
        <taxon>Bacteria</taxon>
        <taxon>Pseudomonadati</taxon>
        <taxon>Pseudomonadota</taxon>
        <taxon>Gammaproteobacteria</taxon>
        <taxon>Cellvibrionales</taxon>
        <taxon>Cellvibrionaceae</taxon>
        <taxon>Gilvimarinus</taxon>
    </lineage>
</organism>
<protein>
    <submittedName>
        <fullName evidence="3">FecR domain-containing protein</fullName>
    </submittedName>
</protein>
<feature type="domain" description="FecR N-terminal" evidence="2">
    <location>
        <begin position="14"/>
        <end position="53"/>
    </location>
</feature>
<dbReference type="Pfam" id="PF04773">
    <property type="entry name" value="FecR"/>
    <property type="match status" value="1"/>
</dbReference>